<proteinExistence type="inferred from homology"/>
<dbReference type="SUPFAM" id="SSF51735">
    <property type="entry name" value="NAD(P)-binding Rossmann-fold domains"/>
    <property type="match status" value="1"/>
</dbReference>
<dbReference type="EMBL" id="CP001818">
    <property type="protein sequence ID" value="ACZ19867.1"/>
    <property type="molecule type" value="Genomic_DNA"/>
</dbReference>
<dbReference type="AlphaFoldDB" id="D1B776"/>
<dbReference type="Pfam" id="PF01370">
    <property type="entry name" value="Epimerase"/>
    <property type="match status" value="1"/>
</dbReference>
<dbReference type="HOGENOM" id="CLU_007383_19_1_0"/>
<accession>D1B776</accession>
<reference evidence="3 4" key="1">
    <citation type="journal article" date="2009" name="Stand. Genomic Sci.">
        <title>Complete genome sequence of Thermanaerovibrio acidaminovorans type strain (Su883).</title>
        <authorList>
            <person name="Chovatia M."/>
            <person name="Sikorski J."/>
            <person name="Schroder M."/>
            <person name="Lapidus A."/>
            <person name="Nolan M."/>
            <person name="Tice H."/>
            <person name="Glavina Del Rio T."/>
            <person name="Copeland A."/>
            <person name="Cheng J.F."/>
            <person name="Lucas S."/>
            <person name="Chen F."/>
            <person name="Bruce D."/>
            <person name="Goodwin L."/>
            <person name="Pitluck S."/>
            <person name="Ivanova N."/>
            <person name="Mavromatis K."/>
            <person name="Ovchinnikova G."/>
            <person name="Pati A."/>
            <person name="Chen A."/>
            <person name="Palaniappan K."/>
            <person name="Land M."/>
            <person name="Hauser L."/>
            <person name="Chang Y.J."/>
            <person name="Jeffries C.D."/>
            <person name="Chain P."/>
            <person name="Saunders E."/>
            <person name="Detter J.C."/>
            <person name="Brettin T."/>
            <person name="Rohde M."/>
            <person name="Goker M."/>
            <person name="Spring S."/>
            <person name="Bristow J."/>
            <person name="Markowitz V."/>
            <person name="Hugenholtz P."/>
            <person name="Kyrpides N.C."/>
            <person name="Klenk H.P."/>
            <person name="Eisen J.A."/>
        </authorList>
    </citation>
    <scope>NUCLEOTIDE SEQUENCE [LARGE SCALE GENOMIC DNA]</scope>
    <source>
        <strain evidence="4">ATCC 49978 / DSM 6589 / Su883</strain>
    </source>
</reference>
<evidence type="ECO:0000259" key="2">
    <source>
        <dbReference type="Pfam" id="PF01370"/>
    </source>
</evidence>
<evidence type="ECO:0000256" key="1">
    <source>
        <dbReference type="ARBA" id="ARBA00007637"/>
    </source>
</evidence>
<evidence type="ECO:0000313" key="4">
    <source>
        <dbReference type="Proteomes" id="UP000002030"/>
    </source>
</evidence>
<dbReference type="PANTHER" id="PTHR42687">
    <property type="entry name" value="L-THREONINE 3-DEHYDROGENASE"/>
    <property type="match status" value="1"/>
</dbReference>
<protein>
    <submittedName>
        <fullName evidence="3">NAD-dependent epimerase/dehydratase</fullName>
    </submittedName>
</protein>
<keyword evidence="4" id="KW-1185">Reference proteome</keyword>
<gene>
    <name evidence="3" type="ordered locus">Taci_1653</name>
</gene>
<dbReference type="FunFam" id="3.40.50.720:FF:000077">
    <property type="entry name" value="L-threonine 3-dehydrogenase, mitochondrial"/>
    <property type="match status" value="1"/>
</dbReference>
<dbReference type="InterPro" id="IPR001509">
    <property type="entry name" value="Epimerase_deHydtase"/>
</dbReference>
<dbReference type="PANTHER" id="PTHR42687:SF1">
    <property type="entry name" value="L-THREONINE 3-DEHYDROGENASE, MITOCHONDRIAL"/>
    <property type="match status" value="1"/>
</dbReference>
<sequence>MKRILVTGAGGQIGSELVPYLRSIYGESNVLATDVKAPEGDLAQGPFDLLDVRDGRRASELIGAFKADTVIHMAGILSAKGEENPNFAWDINVNGTVAMLEAAREHRCAFFFPSSIAAFGPTTPRVNTPQDTIQRPTTVYGIAKASMEMLCDYYHLKFNLDTRGLRFPGLISYVTPPGGGTTDYAVHIYYDAITKGSYTSFIAKGTYMDMMYMPDALEAIVQLMEADPSKLKHRNAFNISAMSFDPEEIAQSIRKVIPDFKLEYDVDPLRQSIAESWPDSLDCSAAREEWGFAPKYDLDRMTVHMLEKLKERLVKA</sequence>
<dbReference type="RefSeq" id="WP_012870376.1">
    <property type="nucleotide sequence ID" value="NC_013522.1"/>
</dbReference>
<organism evidence="3 4">
    <name type="scientific">Thermanaerovibrio acidaminovorans (strain ATCC 49978 / DSM 6589 / Su883)</name>
    <name type="common">Selenomonas acidaminovorans</name>
    <dbReference type="NCBI Taxonomy" id="525903"/>
    <lineage>
        <taxon>Bacteria</taxon>
        <taxon>Thermotogati</taxon>
        <taxon>Synergistota</taxon>
        <taxon>Synergistia</taxon>
        <taxon>Synergistales</taxon>
        <taxon>Synergistaceae</taxon>
        <taxon>Thermanaerovibrio</taxon>
    </lineage>
</organism>
<name>D1B776_THEAS</name>
<dbReference type="Gene3D" id="3.40.50.720">
    <property type="entry name" value="NAD(P)-binding Rossmann-like Domain"/>
    <property type="match status" value="1"/>
</dbReference>
<dbReference type="Proteomes" id="UP000002030">
    <property type="component" value="Chromosome"/>
</dbReference>
<feature type="domain" description="NAD-dependent epimerase/dehydratase" evidence="2">
    <location>
        <begin position="4"/>
        <end position="239"/>
    </location>
</feature>
<dbReference type="InterPro" id="IPR036291">
    <property type="entry name" value="NAD(P)-bd_dom_sf"/>
</dbReference>
<dbReference type="InterPro" id="IPR051225">
    <property type="entry name" value="NAD(P)_epim/dehydratase"/>
</dbReference>
<dbReference type="EnsemblBacteria" id="ACZ19867">
    <property type="protein sequence ID" value="ACZ19867"/>
    <property type="gene ID" value="Taci_1653"/>
</dbReference>
<evidence type="ECO:0000313" key="3">
    <source>
        <dbReference type="EMBL" id="ACZ19867.1"/>
    </source>
</evidence>
<comment type="similarity">
    <text evidence="1">Belongs to the NAD(P)-dependent epimerase/dehydratase family.</text>
</comment>
<dbReference type="GO" id="GO:0006567">
    <property type="term" value="P:L-threonine catabolic process"/>
    <property type="evidence" value="ECO:0007669"/>
    <property type="project" value="TreeGrafter"/>
</dbReference>
<dbReference type="PATRIC" id="fig|525903.6.peg.1643"/>
<dbReference type="GO" id="GO:0008743">
    <property type="term" value="F:L-threonine 3-dehydrogenase activity"/>
    <property type="evidence" value="ECO:0007669"/>
    <property type="project" value="TreeGrafter"/>
</dbReference>
<dbReference type="OrthoDB" id="9779902at2"/>
<dbReference type="STRING" id="525903.Taci_1653"/>
<dbReference type="eggNOG" id="COG0451">
    <property type="taxonomic scope" value="Bacteria"/>
</dbReference>
<dbReference type="KEGG" id="tai:Taci_1653"/>